<feature type="domain" description="ATP-grasp" evidence="2">
    <location>
        <begin position="121"/>
        <end position="296"/>
    </location>
</feature>
<organism evidence="3 4">
    <name type="scientific">Clostridium omnivorum</name>
    <dbReference type="NCBI Taxonomy" id="1604902"/>
    <lineage>
        <taxon>Bacteria</taxon>
        <taxon>Bacillati</taxon>
        <taxon>Bacillota</taxon>
        <taxon>Clostridia</taxon>
        <taxon>Eubacteriales</taxon>
        <taxon>Clostridiaceae</taxon>
        <taxon>Clostridium</taxon>
    </lineage>
</organism>
<evidence type="ECO:0000259" key="2">
    <source>
        <dbReference type="PROSITE" id="PS50975"/>
    </source>
</evidence>
<dbReference type="InterPro" id="IPR048764">
    <property type="entry name" value="PylC_N"/>
</dbReference>
<accession>A0ABQ5N9N8</accession>
<dbReference type="InterPro" id="IPR003806">
    <property type="entry name" value="ATP-grasp_PylC-type"/>
</dbReference>
<reference evidence="3 4" key="1">
    <citation type="journal article" date="2024" name="Int. J. Syst. Evol. Microbiol.">
        <title>Clostridium omnivorum sp. nov., isolated from anoxic soil under the treatment of reductive soil disinfestation.</title>
        <authorList>
            <person name="Ueki A."/>
            <person name="Tonouchi A."/>
            <person name="Kaku N."/>
            <person name="Honma S."/>
            <person name="Ueki K."/>
        </authorList>
    </citation>
    <scope>NUCLEOTIDE SEQUENCE [LARGE SCALE GENOMIC DNA]</scope>
    <source>
        <strain evidence="3 4">E14</strain>
    </source>
</reference>
<keyword evidence="1" id="KW-0067">ATP-binding</keyword>
<evidence type="ECO:0000256" key="1">
    <source>
        <dbReference type="PROSITE-ProRule" id="PRU00409"/>
    </source>
</evidence>
<sequence>MLQYKVLVTSIGGDLGKAVCKSLKYSAYNIKILGTDCLNYVPYPIFCDEFLIIPKAENSGYIDFISNLILQNSIDIVYVCSEQELLYICDNFHMLSKEIRTRIAIPPIEVINMCRDKYKTMEFLKDNEFPYPKSILYDKLIKEEELLKNFNYPFIVKKTVDCGSKHLHVIRDINEFRNIADLDCTYMLQEYIPGIEYTNAVYKDAFTDEIYVITLERTLKDGMSDEVKVVSNKEIKELCIEVAKKIKLSGSINIQLRKQDDGAPIIFEINPRYSSTAFMRAKFGFNDVIFAFENIVLKKAISKPQIKRGEAYRYITEYYKFYL</sequence>
<dbReference type="Gene3D" id="3.40.50.20">
    <property type="match status" value="1"/>
</dbReference>
<evidence type="ECO:0000313" key="3">
    <source>
        <dbReference type="EMBL" id="GLC31968.1"/>
    </source>
</evidence>
<dbReference type="EMBL" id="BRXR01000001">
    <property type="protein sequence ID" value="GLC31968.1"/>
    <property type="molecule type" value="Genomic_DNA"/>
</dbReference>
<keyword evidence="4" id="KW-1185">Reference proteome</keyword>
<dbReference type="PANTHER" id="PTHR21621">
    <property type="entry name" value="RIBOSOMAL PROTEIN S6 MODIFICATION PROTEIN"/>
    <property type="match status" value="1"/>
</dbReference>
<evidence type="ECO:0000313" key="4">
    <source>
        <dbReference type="Proteomes" id="UP001208567"/>
    </source>
</evidence>
<proteinExistence type="predicted"/>
<dbReference type="PROSITE" id="PS50975">
    <property type="entry name" value="ATP_GRASP"/>
    <property type="match status" value="1"/>
</dbReference>
<protein>
    <submittedName>
        <fullName evidence="3">Carbamoyl phosphate synthase</fullName>
    </submittedName>
</protein>
<dbReference type="Pfam" id="PF02655">
    <property type="entry name" value="ATP-grasp_3"/>
    <property type="match status" value="1"/>
</dbReference>
<dbReference type="PANTHER" id="PTHR21621:SF0">
    <property type="entry name" value="BETA-CITRYLGLUTAMATE SYNTHASE B-RELATED"/>
    <property type="match status" value="1"/>
</dbReference>
<dbReference type="SUPFAM" id="SSF56059">
    <property type="entry name" value="Glutathione synthetase ATP-binding domain-like"/>
    <property type="match status" value="1"/>
</dbReference>
<dbReference type="Gene3D" id="3.30.1490.20">
    <property type="entry name" value="ATP-grasp fold, A domain"/>
    <property type="match status" value="1"/>
</dbReference>
<dbReference type="NCBIfam" id="NF009402">
    <property type="entry name" value="PRK12767.1-1"/>
    <property type="match status" value="1"/>
</dbReference>
<gene>
    <name evidence="3" type="ORF">bsdE14_33780</name>
</gene>
<comment type="caution">
    <text evidence="3">The sequence shown here is derived from an EMBL/GenBank/DDBJ whole genome shotgun (WGS) entry which is preliminary data.</text>
</comment>
<dbReference type="RefSeq" id="WP_264851282.1">
    <property type="nucleotide sequence ID" value="NZ_BRXR01000001.1"/>
</dbReference>
<name>A0ABQ5N9N8_9CLOT</name>
<dbReference type="Gene3D" id="3.30.470.20">
    <property type="entry name" value="ATP-grasp fold, B domain"/>
    <property type="match status" value="1"/>
</dbReference>
<dbReference type="InterPro" id="IPR011761">
    <property type="entry name" value="ATP-grasp"/>
</dbReference>
<keyword evidence="1" id="KW-0547">Nucleotide-binding</keyword>
<dbReference type="InterPro" id="IPR013815">
    <property type="entry name" value="ATP_grasp_subdomain_1"/>
</dbReference>
<dbReference type="Proteomes" id="UP001208567">
    <property type="component" value="Unassembled WGS sequence"/>
</dbReference>
<dbReference type="Pfam" id="PF21360">
    <property type="entry name" value="PylC-like_N"/>
    <property type="match status" value="1"/>
</dbReference>